<organism evidence="7 8">
    <name type="scientific">Phaedon cochleariae</name>
    <name type="common">Mustard beetle</name>
    <dbReference type="NCBI Taxonomy" id="80249"/>
    <lineage>
        <taxon>Eukaryota</taxon>
        <taxon>Metazoa</taxon>
        <taxon>Ecdysozoa</taxon>
        <taxon>Arthropoda</taxon>
        <taxon>Hexapoda</taxon>
        <taxon>Insecta</taxon>
        <taxon>Pterygota</taxon>
        <taxon>Neoptera</taxon>
        <taxon>Endopterygota</taxon>
        <taxon>Coleoptera</taxon>
        <taxon>Polyphaga</taxon>
        <taxon>Cucujiformia</taxon>
        <taxon>Chrysomeloidea</taxon>
        <taxon>Chrysomelidae</taxon>
        <taxon>Chrysomelinae</taxon>
        <taxon>Chrysomelini</taxon>
        <taxon>Phaedon</taxon>
    </lineage>
</organism>
<sequence>MNKKMDPNQIIQIGSWGEEAKDSKVDIEVYDSVKNCQYSVLVHPNSVGLEGSSDNEEQNLTESTDSLQPTVWNQTETLALINIFSLHLDKFKQFKMKKQRWVLISNELKKIGIDKTPEKCNIKWRNLLRSYRAHKSIRKDHGRFEFYNELNAILTSDSYQQVENTIPEASIFDSPEIKVSLDEPCSKRKKCCAKSEKQKRHEDRMSLLRKKVEIEERKVKAFEDYIQFLKNSHVRE</sequence>
<protein>
    <recommendedName>
        <fullName evidence="6">Myb/SANT-like DNA-binding domain-containing protein</fullName>
    </recommendedName>
</protein>
<evidence type="ECO:0000256" key="4">
    <source>
        <dbReference type="ARBA" id="ARBA00023163"/>
    </source>
</evidence>
<dbReference type="GO" id="GO:0003677">
    <property type="term" value="F:DNA binding"/>
    <property type="evidence" value="ECO:0007669"/>
    <property type="project" value="UniProtKB-KW"/>
</dbReference>
<evidence type="ECO:0000256" key="3">
    <source>
        <dbReference type="ARBA" id="ARBA00023125"/>
    </source>
</evidence>
<evidence type="ECO:0000259" key="6">
    <source>
        <dbReference type="Pfam" id="PF13837"/>
    </source>
</evidence>
<evidence type="ECO:0000256" key="1">
    <source>
        <dbReference type="ARBA" id="ARBA00004123"/>
    </source>
</evidence>
<dbReference type="EMBL" id="OU896718">
    <property type="protein sequence ID" value="CAG9815271.1"/>
    <property type="molecule type" value="Genomic_DNA"/>
</dbReference>
<comment type="subcellular location">
    <subcellularLocation>
        <location evidence="1">Nucleus</location>
    </subcellularLocation>
</comment>
<proteinExistence type="predicted"/>
<reference evidence="7" key="2">
    <citation type="submission" date="2022-10" db="EMBL/GenBank/DDBJ databases">
        <authorList>
            <consortium name="ENA_rothamsted_submissions"/>
            <consortium name="culmorum"/>
            <person name="King R."/>
        </authorList>
    </citation>
    <scope>NUCLEOTIDE SEQUENCE</scope>
</reference>
<name>A0A9N9X129_PHACE</name>
<gene>
    <name evidence="7" type="ORF">PHAECO_LOCUS3212</name>
</gene>
<keyword evidence="3" id="KW-0238">DNA-binding</keyword>
<feature type="domain" description="Myb/SANT-like DNA-binding" evidence="6">
    <location>
        <begin position="71"/>
        <end position="153"/>
    </location>
</feature>
<dbReference type="PANTHER" id="PTHR21654:SF84">
    <property type="entry name" value="SI:DKEY-66I24.7"/>
    <property type="match status" value="1"/>
</dbReference>
<keyword evidence="8" id="KW-1185">Reference proteome</keyword>
<dbReference type="Pfam" id="PF13837">
    <property type="entry name" value="Myb_DNA-bind_4"/>
    <property type="match status" value="1"/>
</dbReference>
<evidence type="ECO:0000313" key="8">
    <source>
        <dbReference type="Proteomes" id="UP001153737"/>
    </source>
</evidence>
<dbReference type="Proteomes" id="UP001153737">
    <property type="component" value="Chromosome 12"/>
</dbReference>
<dbReference type="OrthoDB" id="6723674at2759"/>
<evidence type="ECO:0000313" key="7">
    <source>
        <dbReference type="EMBL" id="CAG9815271.1"/>
    </source>
</evidence>
<dbReference type="AlphaFoldDB" id="A0A9N9X129"/>
<dbReference type="Gene3D" id="1.10.10.60">
    <property type="entry name" value="Homeodomain-like"/>
    <property type="match status" value="1"/>
</dbReference>
<reference evidence="7" key="1">
    <citation type="submission" date="2022-01" db="EMBL/GenBank/DDBJ databases">
        <authorList>
            <person name="King R."/>
        </authorList>
    </citation>
    <scope>NUCLEOTIDE SEQUENCE</scope>
</reference>
<evidence type="ECO:0000256" key="2">
    <source>
        <dbReference type="ARBA" id="ARBA00023015"/>
    </source>
</evidence>
<dbReference type="PANTHER" id="PTHR21654">
    <property type="entry name" value="FI21293P1"/>
    <property type="match status" value="1"/>
</dbReference>
<dbReference type="InterPro" id="IPR044822">
    <property type="entry name" value="Myb_DNA-bind_4"/>
</dbReference>
<keyword evidence="4" id="KW-0804">Transcription</keyword>
<accession>A0A9N9X129</accession>
<keyword evidence="5" id="KW-0539">Nucleus</keyword>
<dbReference type="GO" id="GO:0005634">
    <property type="term" value="C:nucleus"/>
    <property type="evidence" value="ECO:0007669"/>
    <property type="project" value="UniProtKB-SubCell"/>
</dbReference>
<dbReference type="GO" id="GO:0010468">
    <property type="term" value="P:regulation of gene expression"/>
    <property type="evidence" value="ECO:0007669"/>
    <property type="project" value="UniProtKB-ARBA"/>
</dbReference>
<evidence type="ECO:0000256" key="5">
    <source>
        <dbReference type="ARBA" id="ARBA00023242"/>
    </source>
</evidence>
<keyword evidence="2" id="KW-0805">Transcription regulation</keyword>